<feature type="domain" description="HipA-like C-terminal" evidence="4">
    <location>
        <begin position="120"/>
        <end position="198"/>
    </location>
</feature>
<evidence type="ECO:0000259" key="4">
    <source>
        <dbReference type="Pfam" id="PF07804"/>
    </source>
</evidence>
<gene>
    <name evidence="5" type="ORF">HMPREF1090_01004</name>
</gene>
<evidence type="ECO:0000256" key="1">
    <source>
        <dbReference type="ARBA" id="ARBA00022679"/>
    </source>
</evidence>
<dbReference type="Proteomes" id="UP000013085">
    <property type="component" value="Unassembled WGS sequence"/>
</dbReference>
<dbReference type="AlphaFoldDB" id="A0A0E2HDX8"/>
<dbReference type="HOGENOM" id="CLU_076579_0_1_9"/>
<dbReference type="InterPro" id="IPR012893">
    <property type="entry name" value="HipA-like_C"/>
</dbReference>
<evidence type="ECO:0000313" key="6">
    <source>
        <dbReference type="Proteomes" id="UP000013085"/>
    </source>
</evidence>
<proteinExistence type="predicted"/>
<protein>
    <recommendedName>
        <fullName evidence="4">HipA-like C-terminal domain-containing protein</fullName>
    </recommendedName>
</protein>
<dbReference type="Pfam" id="PF07804">
    <property type="entry name" value="HipA_C"/>
    <property type="match status" value="1"/>
</dbReference>
<evidence type="ECO:0000256" key="2">
    <source>
        <dbReference type="ARBA" id="ARBA00022777"/>
    </source>
</evidence>
<evidence type="ECO:0000313" key="5">
    <source>
        <dbReference type="EMBL" id="ENZ18687.1"/>
    </source>
</evidence>
<evidence type="ECO:0000256" key="3">
    <source>
        <dbReference type="SAM" id="MobiDB-lite"/>
    </source>
</evidence>
<reference evidence="5 6" key="1">
    <citation type="submission" date="2013-01" db="EMBL/GenBank/DDBJ databases">
        <title>The Genome Sequence of Clostridium clostridioforme 90A8.</title>
        <authorList>
            <consortium name="The Broad Institute Genome Sequencing Platform"/>
            <person name="Earl A."/>
            <person name="Ward D."/>
            <person name="Feldgarden M."/>
            <person name="Gevers D."/>
            <person name="Courvalin P."/>
            <person name="Lambert T."/>
            <person name="Walker B."/>
            <person name="Young S.K."/>
            <person name="Zeng Q."/>
            <person name="Gargeya S."/>
            <person name="Fitzgerald M."/>
            <person name="Haas B."/>
            <person name="Abouelleil A."/>
            <person name="Alvarado L."/>
            <person name="Arachchi H.M."/>
            <person name="Berlin A.M."/>
            <person name="Chapman S.B."/>
            <person name="Dewar J."/>
            <person name="Goldberg J."/>
            <person name="Griggs A."/>
            <person name="Gujja S."/>
            <person name="Hansen M."/>
            <person name="Howarth C."/>
            <person name="Imamovic A."/>
            <person name="Larimer J."/>
            <person name="McCowan C."/>
            <person name="Murphy C."/>
            <person name="Neiman D."/>
            <person name="Pearson M."/>
            <person name="Priest M."/>
            <person name="Roberts A."/>
            <person name="Saif S."/>
            <person name="Shea T."/>
            <person name="Sisk P."/>
            <person name="Sykes S."/>
            <person name="Wortman J."/>
            <person name="Nusbaum C."/>
            <person name="Birren B."/>
        </authorList>
    </citation>
    <scope>NUCLEOTIDE SEQUENCE [LARGE SCALE GENOMIC DNA]</scope>
    <source>
        <strain evidence="5 6">90A8</strain>
    </source>
</reference>
<organism evidence="5 6">
    <name type="scientific">[Clostridium] clostridioforme 90A8</name>
    <dbReference type="NCBI Taxonomy" id="999408"/>
    <lineage>
        <taxon>Bacteria</taxon>
        <taxon>Bacillati</taxon>
        <taxon>Bacillota</taxon>
        <taxon>Clostridia</taxon>
        <taxon>Lachnospirales</taxon>
        <taxon>Lachnospiraceae</taxon>
        <taxon>Enterocloster</taxon>
    </lineage>
</organism>
<dbReference type="GO" id="GO:0016301">
    <property type="term" value="F:kinase activity"/>
    <property type="evidence" value="ECO:0007669"/>
    <property type="project" value="UniProtKB-KW"/>
</dbReference>
<accession>A0A0E2HDX8</accession>
<sequence length="293" mass="34423">MKDFSFWKEYEGTSEGSGRSEKIWLQNPDTGQTGLFKFKKDAGTTDHISECIAYKIAKLLELPCAKFELGMYQGREGSISYNIIEKPTQNLIEGIYFITLIYPGYNPEKFIDINTQHRYSIEMIKKSIERFVPINDFLKMLIFDYLIGNSDRHQNNWAILLEENQMTWSPLYDNSSSLCAYISEDQVENYLGRDKNRWKALVDTKSKSLLRCNVCDEKRPTHLNVLKYIKENYFTETREFAKKISAAMLEEQIRDILKQYSTAELSDNKKRLIFEFLLAKKQMLEEVYMGEDE</sequence>
<feature type="compositionally biased region" description="Basic and acidic residues" evidence="3">
    <location>
        <begin position="1"/>
        <end position="11"/>
    </location>
</feature>
<keyword evidence="2" id="KW-0418">Kinase</keyword>
<dbReference type="GeneID" id="57964621"/>
<comment type="caution">
    <text evidence="5">The sequence shown here is derived from an EMBL/GenBank/DDBJ whole genome shotgun (WGS) entry which is preliminary data.</text>
</comment>
<dbReference type="EMBL" id="AGYR01000007">
    <property type="protein sequence ID" value="ENZ18687.1"/>
    <property type="molecule type" value="Genomic_DNA"/>
</dbReference>
<dbReference type="Gene3D" id="1.10.1070.20">
    <property type="match status" value="1"/>
</dbReference>
<dbReference type="PATRIC" id="fig|999408.3.peg.1073"/>
<dbReference type="RefSeq" id="WP_002583983.1">
    <property type="nucleotide sequence ID" value="NZ_KB850998.1"/>
</dbReference>
<keyword evidence="1" id="KW-0808">Transferase</keyword>
<name>A0A0E2HDX8_9FIRM</name>
<feature type="region of interest" description="Disordered" evidence="3">
    <location>
        <begin position="1"/>
        <end position="23"/>
    </location>
</feature>